<evidence type="ECO:0000313" key="1">
    <source>
        <dbReference type="EMBL" id="KAK9102557.1"/>
    </source>
</evidence>
<accession>A0AAP0F503</accession>
<gene>
    <name evidence="1" type="ORF">Sjap_019811</name>
</gene>
<organism evidence="1 2">
    <name type="scientific">Stephania japonica</name>
    <dbReference type="NCBI Taxonomy" id="461633"/>
    <lineage>
        <taxon>Eukaryota</taxon>
        <taxon>Viridiplantae</taxon>
        <taxon>Streptophyta</taxon>
        <taxon>Embryophyta</taxon>
        <taxon>Tracheophyta</taxon>
        <taxon>Spermatophyta</taxon>
        <taxon>Magnoliopsida</taxon>
        <taxon>Ranunculales</taxon>
        <taxon>Menispermaceae</taxon>
        <taxon>Menispermoideae</taxon>
        <taxon>Cissampelideae</taxon>
        <taxon>Stephania</taxon>
    </lineage>
</organism>
<sequence length="108" mass="12056">MASAMAELTTLTTVTTTTSNYTSYLELSSTTRTQLHDLAIAIAFSLSSSPFSSSLCSLSSSFSIFEEEMRRLRWENDQNTLELISFLSLLHYPLWLIKSVFAAIDAET</sequence>
<reference evidence="1 2" key="1">
    <citation type="submission" date="2024-01" db="EMBL/GenBank/DDBJ databases">
        <title>Genome assemblies of Stephania.</title>
        <authorList>
            <person name="Yang L."/>
        </authorList>
    </citation>
    <scope>NUCLEOTIDE SEQUENCE [LARGE SCALE GENOMIC DNA]</scope>
    <source>
        <strain evidence="1">QJT</strain>
        <tissue evidence="1">Leaf</tissue>
    </source>
</reference>
<comment type="caution">
    <text evidence="1">The sequence shown here is derived from an EMBL/GenBank/DDBJ whole genome shotgun (WGS) entry which is preliminary data.</text>
</comment>
<keyword evidence="2" id="KW-1185">Reference proteome</keyword>
<dbReference type="AlphaFoldDB" id="A0AAP0F503"/>
<proteinExistence type="predicted"/>
<name>A0AAP0F503_9MAGN</name>
<protein>
    <submittedName>
        <fullName evidence="1">Uncharacterized protein</fullName>
    </submittedName>
</protein>
<evidence type="ECO:0000313" key="2">
    <source>
        <dbReference type="Proteomes" id="UP001417504"/>
    </source>
</evidence>
<dbReference type="Proteomes" id="UP001417504">
    <property type="component" value="Unassembled WGS sequence"/>
</dbReference>
<dbReference type="EMBL" id="JBBNAE010000008">
    <property type="protein sequence ID" value="KAK9102557.1"/>
    <property type="molecule type" value="Genomic_DNA"/>
</dbReference>